<sequence length="271" mass="31266">MSDSWSDDRVSQLLDRLKTLDELRGNADAARGEAEARIAKIKSETRVKDRHLWLLLWANGDRAVYDEYRSMRDEVKHRRQQIARLPHSRQMVLGELDRVIADDLEQNDPDYLGIVIEQRKVRQKKEVCHHALNVVLRTREKITSVSASLRVRPNGKAAVAAARREPGEISAQLKVVQEKVKEVNRIVGSRDLVNGGLVKRLNMTFLGTEFGHDERKKQLDDTVRTLNEVARKVEASGDKFEKRLRELEKDRRQRVKAKRDRLLSMHGLTVT</sequence>
<dbReference type="RefSeq" id="WP_378057849.1">
    <property type="nucleotide sequence ID" value="NZ_JBHSIS010000009.1"/>
</dbReference>
<name>A0ABV9S5X3_9PSEU</name>
<accession>A0ABV9S5X3</accession>
<evidence type="ECO:0008006" key="3">
    <source>
        <dbReference type="Google" id="ProtNLM"/>
    </source>
</evidence>
<comment type="caution">
    <text evidence="1">The sequence shown here is derived from an EMBL/GenBank/DDBJ whole genome shotgun (WGS) entry which is preliminary data.</text>
</comment>
<dbReference type="Proteomes" id="UP001595859">
    <property type="component" value="Unassembled WGS sequence"/>
</dbReference>
<organism evidence="1 2">
    <name type="scientific">Actinophytocola glycyrrhizae</name>
    <dbReference type="NCBI Taxonomy" id="2044873"/>
    <lineage>
        <taxon>Bacteria</taxon>
        <taxon>Bacillati</taxon>
        <taxon>Actinomycetota</taxon>
        <taxon>Actinomycetes</taxon>
        <taxon>Pseudonocardiales</taxon>
        <taxon>Pseudonocardiaceae</taxon>
    </lineage>
</organism>
<gene>
    <name evidence="1" type="ORF">ACFPCV_20405</name>
</gene>
<protein>
    <recommendedName>
        <fullName evidence="3">DUF4041 domain-containing protein</fullName>
    </recommendedName>
</protein>
<evidence type="ECO:0000313" key="1">
    <source>
        <dbReference type="EMBL" id="MFC4855881.1"/>
    </source>
</evidence>
<keyword evidence="2" id="KW-1185">Reference proteome</keyword>
<proteinExistence type="predicted"/>
<reference evidence="2" key="1">
    <citation type="journal article" date="2019" name="Int. J. Syst. Evol. Microbiol.">
        <title>The Global Catalogue of Microorganisms (GCM) 10K type strain sequencing project: providing services to taxonomists for standard genome sequencing and annotation.</title>
        <authorList>
            <consortium name="The Broad Institute Genomics Platform"/>
            <consortium name="The Broad Institute Genome Sequencing Center for Infectious Disease"/>
            <person name="Wu L."/>
            <person name="Ma J."/>
        </authorList>
    </citation>
    <scope>NUCLEOTIDE SEQUENCE [LARGE SCALE GENOMIC DNA]</scope>
    <source>
        <strain evidence="2">ZS-22-S1</strain>
    </source>
</reference>
<evidence type="ECO:0000313" key="2">
    <source>
        <dbReference type="Proteomes" id="UP001595859"/>
    </source>
</evidence>
<dbReference type="EMBL" id="JBHSIS010000009">
    <property type="protein sequence ID" value="MFC4855881.1"/>
    <property type="molecule type" value="Genomic_DNA"/>
</dbReference>